<feature type="compositionally biased region" description="Basic and acidic residues" evidence="1">
    <location>
        <begin position="397"/>
        <end position="408"/>
    </location>
</feature>
<dbReference type="InterPro" id="IPR036938">
    <property type="entry name" value="PAP2/HPO_sf"/>
</dbReference>
<proteinExistence type="predicted"/>
<evidence type="ECO:0000313" key="5">
    <source>
        <dbReference type="Proteomes" id="UP000322234"/>
    </source>
</evidence>
<feature type="transmembrane region" description="Helical" evidence="2">
    <location>
        <begin position="115"/>
        <end position="138"/>
    </location>
</feature>
<dbReference type="InterPro" id="IPR000326">
    <property type="entry name" value="PAP2/HPO"/>
</dbReference>
<dbReference type="SUPFAM" id="SSF48317">
    <property type="entry name" value="Acid phosphatase/Vanadium-dependent haloperoxidase"/>
    <property type="match status" value="1"/>
</dbReference>
<dbReference type="GO" id="GO:0042392">
    <property type="term" value="F:sphingosine-1-phosphate phosphatase activity"/>
    <property type="evidence" value="ECO:0007669"/>
    <property type="project" value="TreeGrafter"/>
</dbReference>
<keyword evidence="5" id="KW-1185">Reference proteome</keyword>
<feature type="domain" description="Phosphatidic acid phosphatase type 2/haloperoxidase" evidence="3">
    <location>
        <begin position="143"/>
        <end position="255"/>
    </location>
</feature>
<feature type="region of interest" description="Disordered" evidence="1">
    <location>
        <begin position="319"/>
        <end position="434"/>
    </location>
</feature>
<evidence type="ECO:0000256" key="2">
    <source>
        <dbReference type="SAM" id="Phobius"/>
    </source>
</evidence>
<feature type="compositionally biased region" description="Pro residues" evidence="1">
    <location>
        <begin position="382"/>
        <end position="392"/>
    </location>
</feature>
<dbReference type="Pfam" id="PF01569">
    <property type="entry name" value="PAP2"/>
    <property type="match status" value="1"/>
</dbReference>
<dbReference type="EMBL" id="VBQZ03000121">
    <property type="protein sequence ID" value="MXQ94860.1"/>
    <property type="molecule type" value="Genomic_DNA"/>
</dbReference>
<evidence type="ECO:0000259" key="3">
    <source>
        <dbReference type="SMART" id="SM00014"/>
    </source>
</evidence>
<keyword evidence="2" id="KW-0472">Membrane</keyword>
<organism evidence="4 5">
    <name type="scientific">Bos mutus</name>
    <name type="common">wild yak</name>
    <dbReference type="NCBI Taxonomy" id="72004"/>
    <lineage>
        <taxon>Eukaryota</taxon>
        <taxon>Metazoa</taxon>
        <taxon>Chordata</taxon>
        <taxon>Craniata</taxon>
        <taxon>Vertebrata</taxon>
        <taxon>Euteleostomi</taxon>
        <taxon>Mammalia</taxon>
        <taxon>Eutheria</taxon>
        <taxon>Laurasiatheria</taxon>
        <taxon>Artiodactyla</taxon>
        <taxon>Ruminantia</taxon>
        <taxon>Pecora</taxon>
        <taxon>Bovidae</taxon>
        <taxon>Bovinae</taxon>
        <taxon>Bos</taxon>
    </lineage>
</organism>
<evidence type="ECO:0000313" key="4">
    <source>
        <dbReference type="EMBL" id="MXQ94860.1"/>
    </source>
</evidence>
<gene>
    <name evidence="4" type="ORF">E5288_WYG008186</name>
</gene>
<dbReference type="PANTHER" id="PTHR14969">
    <property type="entry name" value="SPHINGOSINE-1-PHOSPHATE PHOSPHOHYDROLASE"/>
    <property type="match status" value="1"/>
</dbReference>
<dbReference type="Proteomes" id="UP000322234">
    <property type="component" value="Unassembled WGS sequence"/>
</dbReference>
<name>A0A6B0RXV2_9CETA</name>
<feature type="transmembrane region" description="Helical" evidence="2">
    <location>
        <begin position="204"/>
        <end position="228"/>
    </location>
</feature>
<keyword evidence="2" id="KW-0812">Transmembrane</keyword>
<reference evidence="4" key="1">
    <citation type="submission" date="2019-10" db="EMBL/GenBank/DDBJ databases">
        <title>The sequence and de novo assembly of the wild yak genome.</title>
        <authorList>
            <person name="Liu Y."/>
        </authorList>
    </citation>
    <scope>NUCLEOTIDE SEQUENCE [LARGE SCALE GENOMIC DNA]</scope>
    <source>
        <strain evidence="4">WY2019</strain>
    </source>
</reference>
<accession>A0A6B0RXV2</accession>
<protein>
    <recommendedName>
        <fullName evidence="3">Phosphatidic acid phosphatase type 2/haloperoxidase domain-containing protein</fullName>
    </recommendedName>
</protein>
<comment type="caution">
    <text evidence="4">The sequence shown here is derived from an EMBL/GenBank/DDBJ whole genome shotgun (WGS) entry which is preliminary data.</text>
</comment>
<sequence length="434" mass="46533">MPASQSRARARDRSNVLNRAEFLSLNQPPKGAPEPRSSGRKASGPSTQPPAPGDGARERRQSQQLPEEDCMQLNPSFKGIAFNSLLAIDICMSKRLGVCAGRAASWASARSMVKLIGITGHGIPWIGGTILCLVKSSTLAGQEVLMNLLLALLLDIMTVAGVQKLIKRRGPFESSPSLLDYLTMDVYAFPAGHASRAAMVSKFFLSHLVLAVPLRVLLVLWALCVGLSRVMIGRHHITDVLSGFAIGYFQFRLVELVWMSSNTCQMLISACCRAHSNKDWAGPLAGPFLEGQLLLSAAPMCQALEEQCLDRVLASTSKSGEVTCPSPGPPDYSDPQGPQPEVPDGIEAGRSRGSGRHPASPAPLASPGPSILGPHRLTGPTTPRPRAQPVPPKGKHREISAHPEREPTPRVAVGTTRRFGQPLTAPRPIDDAHR</sequence>
<feature type="compositionally biased region" description="Pro residues" evidence="1">
    <location>
        <begin position="326"/>
        <end position="341"/>
    </location>
</feature>
<dbReference type="Gene3D" id="1.20.144.10">
    <property type="entry name" value="Phosphatidic acid phosphatase type 2/haloperoxidase"/>
    <property type="match status" value="1"/>
</dbReference>
<dbReference type="CDD" id="cd03391">
    <property type="entry name" value="PAP2_containing_2_like"/>
    <property type="match status" value="1"/>
</dbReference>
<feature type="transmembrane region" description="Helical" evidence="2">
    <location>
        <begin position="144"/>
        <end position="166"/>
    </location>
</feature>
<dbReference type="PANTHER" id="PTHR14969:SF17">
    <property type="entry name" value="INACTIVE PHOSPHOLIPID PHOSPHATASE 7"/>
    <property type="match status" value="1"/>
</dbReference>
<keyword evidence="2" id="KW-1133">Transmembrane helix</keyword>
<dbReference type="GO" id="GO:0005635">
    <property type="term" value="C:nuclear envelope"/>
    <property type="evidence" value="ECO:0007669"/>
    <property type="project" value="TreeGrafter"/>
</dbReference>
<evidence type="ECO:0000256" key="1">
    <source>
        <dbReference type="SAM" id="MobiDB-lite"/>
    </source>
</evidence>
<dbReference type="AlphaFoldDB" id="A0A6B0RXV2"/>
<dbReference type="SMART" id="SM00014">
    <property type="entry name" value="acidPPc"/>
    <property type="match status" value="1"/>
</dbReference>
<feature type="region of interest" description="Disordered" evidence="1">
    <location>
        <begin position="1"/>
        <end position="66"/>
    </location>
</feature>